<sequence>MTDWTWEYLPDSAHVVGGLAPEVRRDVERLASRLADAASVKYLGDPPAHESGVSKLLDHAEGRLMVWYQEDRRRAAIYIVRIAHWPLSTAP</sequence>
<evidence type="ECO:0000313" key="2">
    <source>
        <dbReference type="Proteomes" id="UP001595990"/>
    </source>
</evidence>
<dbReference type="Proteomes" id="UP001595990">
    <property type="component" value="Unassembled WGS sequence"/>
</dbReference>
<name>A0ABV9BPN3_9ACTN</name>
<gene>
    <name evidence="1" type="ORF">ACFPEN_24315</name>
</gene>
<reference evidence="2" key="1">
    <citation type="journal article" date="2019" name="Int. J. Syst. Evol. Microbiol.">
        <title>The Global Catalogue of Microorganisms (GCM) 10K type strain sequencing project: providing services to taxonomists for standard genome sequencing and annotation.</title>
        <authorList>
            <consortium name="The Broad Institute Genomics Platform"/>
            <consortium name="The Broad Institute Genome Sequencing Center for Infectious Disease"/>
            <person name="Wu L."/>
            <person name="Ma J."/>
        </authorList>
    </citation>
    <scope>NUCLEOTIDE SEQUENCE [LARGE SCALE GENOMIC DNA]</scope>
    <source>
        <strain evidence="2">CECT 8064</strain>
    </source>
</reference>
<comment type="caution">
    <text evidence="1">The sequence shown here is derived from an EMBL/GenBank/DDBJ whole genome shotgun (WGS) entry which is preliminary data.</text>
</comment>
<protein>
    <recommendedName>
        <fullName evidence="3">Type II toxin-antitoxin system RelE/ParE family toxin</fullName>
    </recommendedName>
</protein>
<dbReference type="RefSeq" id="WP_358217989.1">
    <property type="nucleotide sequence ID" value="NZ_JBHSFS010000012.1"/>
</dbReference>
<evidence type="ECO:0008006" key="3">
    <source>
        <dbReference type="Google" id="ProtNLM"/>
    </source>
</evidence>
<accession>A0ABV9BPN3</accession>
<organism evidence="1 2">
    <name type="scientific">Streptomyces ehimensis</name>
    <dbReference type="NCBI Taxonomy" id="68195"/>
    <lineage>
        <taxon>Bacteria</taxon>
        <taxon>Bacillati</taxon>
        <taxon>Actinomycetota</taxon>
        <taxon>Actinomycetes</taxon>
        <taxon>Kitasatosporales</taxon>
        <taxon>Streptomycetaceae</taxon>
        <taxon>Streptomyces</taxon>
    </lineage>
</organism>
<evidence type="ECO:0000313" key="1">
    <source>
        <dbReference type="EMBL" id="MFC4516057.1"/>
    </source>
</evidence>
<dbReference type="EMBL" id="JBHSFS010000012">
    <property type="protein sequence ID" value="MFC4516057.1"/>
    <property type="molecule type" value="Genomic_DNA"/>
</dbReference>
<proteinExistence type="predicted"/>
<keyword evidence="2" id="KW-1185">Reference proteome</keyword>